<dbReference type="EMBL" id="JAWNFU010000003">
    <property type="protein sequence ID" value="MDY5153701.1"/>
    <property type="molecule type" value="Genomic_DNA"/>
</dbReference>
<dbReference type="PANTHER" id="PTHR46429:SF1">
    <property type="entry name" value="23S RRNA (GUANOSINE-2'-O-)-METHYLTRANSFERASE RLMB"/>
    <property type="match status" value="1"/>
</dbReference>
<dbReference type="NCBIfam" id="TIGR00186">
    <property type="entry name" value="rRNA_methyl_3"/>
    <property type="match status" value="1"/>
</dbReference>
<reference evidence="6" key="3">
    <citation type="submission" date="2023-10" db="EMBL/GenBank/DDBJ databases">
        <title>Whole Genome based description of the genera Actinobaculum and Actinotignum reveals a complex phylogenetic relationship within the species included in the genus Actinotignum.</title>
        <authorList>
            <person name="Jensen C.S."/>
            <person name="Dargis R."/>
            <person name="Kemp M."/>
            <person name="Christensen J.J."/>
        </authorList>
    </citation>
    <scope>NUCLEOTIDE SEQUENCE</scope>
    <source>
        <strain evidence="6">Actinobaculum_suis_CCUG19206T</strain>
    </source>
</reference>
<evidence type="ECO:0000259" key="5">
    <source>
        <dbReference type="SMART" id="SM00967"/>
    </source>
</evidence>
<dbReference type="GO" id="GO:0032259">
    <property type="term" value="P:methylation"/>
    <property type="evidence" value="ECO:0007669"/>
    <property type="project" value="UniProtKB-KW"/>
</dbReference>
<proteinExistence type="inferred from homology"/>
<evidence type="ECO:0000313" key="7">
    <source>
        <dbReference type="EMBL" id="SDE62313.1"/>
    </source>
</evidence>
<dbReference type="InterPro" id="IPR029028">
    <property type="entry name" value="Alpha/beta_knot_MTases"/>
</dbReference>
<dbReference type="Pfam" id="PF00588">
    <property type="entry name" value="SpoU_methylase"/>
    <property type="match status" value="1"/>
</dbReference>
<feature type="compositionally biased region" description="Basic and acidic residues" evidence="4">
    <location>
        <begin position="35"/>
        <end position="61"/>
    </location>
</feature>
<keyword evidence="2 7" id="KW-0489">Methyltransferase</keyword>
<dbReference type="PATRIC" id="fig|1657.3.peg.1078"/>
<dbReference type="Gene3D" id="3.40.1280.10">
    <property type="match status" value="1"/>
</dbReference>
<dbReference type="CDD" id="cd18103">
    <property type="entry name" value="SpoU-like_RlmB"/>
    <property type="match status" value="1"/>
</dbReference>
<sequence length="332" mass="35641">MADGRTRRPRGKKGPTKGSGGKGKRRLQGRGPTPKAEDRVYHKAYKAKREAEERAQREAARKAARVPKLRSILHLQEDHELICGRNSVLEAVRAGIPLARVFLAASMTGDKRLTEVAQKATAFGAPLIEVSRTELDRMAGNENHQGVAIEVPPYAYANLEDLADKADDRASARDEAPLFIALDSITDPHNLGAIMRSAAAFGADGVIIPERRAAGVTATVWKVSAGAAAFMPVARVTNLVQALTTLKSRGYFVVGLDGGGEVSIENLHLADAPLVLVTGSEGRGLARLTRDTCDQIASIPISERMESLNASVATGIALFEVERVRRARRAEA</sequence>
<dbReference type="InterPro" id="IPR001537">
    <property type="entry name" value="SpoU_MeTrfase"/>
</dbReference>
<dbReference type="SUPFAM" id="SSF55315">
    <property type="entry name" value="L30e-like"/>
    <property type="match status" value="1"/>
</dbReference>
<evidence type="ECO:0000313" key="6">
    <source>
        <dbReference type="EMBL" id="MDY5153701.1"/>
    </source>
</evidence>
<keyword evidence="8" id="KW-1185">Reference proteome</keyword>
<dbReference type="InterPro" id="IPR004441">
    <property type="entry name" value="rRNA_MeTrfase_TrmH"/>
</dbReference>
<reference evidence="8" key="2">
    <citation type="submission" date="2016-10" db="EMBL/GenBank/DDBJ databases">
        <authorList>
            <person name="Varghese N."/>
        </authorList>
    </citation>
    <scope>NUCLEOTIDE SEQUENCE [LARGE SCALE GENOMIC DNA]</scope>
    <source>
        <strain evidence="8">DSM 20639</strain>
    </source>
</reference>
<evidence type="ECO:0000256" key="3">
    <source>
        <dbReference type="ARBA" id="ARBA00022679"/>
    </source>
</evidence>
<protein>
    <submittedName>
        <fullName evidence="6">23S rRNA (Guanosine(2251)-2'-O)-methyltransferase RlmB</fullName>
    </submittedName>
    <submittedName>
        <fullName evidence="7">23S rRNA (Guanosine2251-2'-O)-methyltransferase</fullName>
    </submittedName>
</protein>
<dbReference type="SMART" id="SM00967">
    <property type="entry name" value="SpoU_sub_bind"/>
    <property type="match status" value="1"/>
</dbReference>
<dbReference type="SUPFAM" id="SSF75217">
    <property type="entry name" value="alpha/beta knot"/>
    <property type="match status" value="1"/>
</dbReference>
<keyword evidence="3 7" id="KW-0808">Transferase</keyword>
<feature type="domain" description="RNA 2-O ribose methyltransferase substrate binding" evidence="5">
    <location>
        <begin position="81"/>
        <end position="157"/>
    </location>
</feature>
<name>A0A0K9ETT5_9ACTO</name>
<dbReference type="RefSeq" id="WP_049619658.1">
    <property type="nucleotide sequence ID" value="NZ_FNAU01000017.1"/>
</dbReference>
<dbReference type="GO" id="GO:0008173">
    <property type="term" value="F:RNA methyltransferase activity"/>
    <property type="evidence" value="ECO:0007669"/>
    <property type="project" value="InterPro"/>
</dbReference>
<dbReference type="PANTHER" id="PTHR46429">
    <property type="entry name" value="23S RRNA (GUANOSINE-2'-O-)-METHYLTRANSFERASE RLMB"/>
    <property type="match status" value="1"/>
</dbReference>
<dbReference type="GO" id="GO:0003723">
    <property type="term" value="F:RNA binding"/>
    <property type="evidence" value="ECO:0007669"/>
    <property type="project" value="InterPro"/>
</dbReference>
<dbReference type="Proteomes" id="UP001273799">
    <property type="component" value="Unassembled WGS sequence"/>
</dbReference>
<evidence type="ECO:0000256" key="2">
    <source>
        <dbReference type="ARBA" id="ARBA00022603"/>
    </source>
</evidence>
<dbReference type="GO" id="GO:0006396">
    <property type="term" value="P:RNA processing"/>
    <property type="evidence" value="ECO:0007669"/>
    <property type="project" value="InterPro"/>
</dbReference>
<feature type="region of interest" description="Disordered" evidence="4">
    <location>
        <begin position="1"/>
        <end position="65"/>
    </location>
</feature>
<dbReference type="InterPro" id="IPR029064">
    <property type="entry name" value="Ribosomal_eL30-like_sf"/>
</dbReference>
<organism evidence="7 8">
    <name type="scientific">Actinobaculum suis</name>
    <dbReference type="NCBI Taxonomy" id="1657"/>
    <lineage>
        <taxon>Bacteria</taxon>
        <taxon>Bacillati</taxon>
        <taxon>Actinomycetota</taxon>
        <taxon>Actinomycetes</taxon>
        <taxon>Actinomycetales</taxon>
        <taxon>Actinomycetaceae</taxon>
        <taxon>Actinobaculum</taxon>
    </lineage>
</organism>
<accession>A0A0K9ETT5</accession>
<dbReference type="EMBL" id="FNAU01000017">
    <property type="protein sequence ID" value="SDE62313.1"/>
    <property type="molecule type" value="Genomic_DNA"/>
</dbReference>
<evidence type="ECO:0000256" key="4">
    <source>
        <dbReference type="SAM" id="MobiDB-lite"/>
    </source>
</evidence>
<evidence type="ECO:0000256" key="1">
    <source>
        <dbReference type="ARBA" id="ARBA00007228"/>
    </source>
</evidence>
<dbReference type="AlphaFoldDB" id="A0A0K9ETT5"/>
<evidence type="ECO:0000313" key="8">
    <source>
        <dbReference type="Proteomes" id="UP000182744"/>
    </source>
</evidence>
<dbReference type="STRING" id="1657.ACU20_04285"/>
<dbReference type="Proteomes" id="UP000182744">
    <property type="component" value="Unassembled WGS sequence"/>
</dbReference>
<dbReference type="FunFam" id="3.40.1280.10:FF:000008">
    <property type="entry name" value="Group 3 RNA methyltransferase TrmH"/>
    <property type="match status" value="1"/>
</dbReference>
<dbReference type="InterPro" id="IPR013123">
    <property type="entry name" value="SpoU_subst-bd"/>
</dbReference>
<comment type="similarity">
    <text evidence="1">Belongs to the class IV-like SAM-binding methyltransferase superfamily. RNA methyltransferase TrmH family.</text>
</comment>
<gene>
    <name evidence="6" type="primary">rlmB</name>
    <name evidence="6" type="ORF">R6G71_06555</name>
    <name evidence="7" type="ORF">SAMN05421878_11715</name>
</gene>
<dbReference type="GO" id="GO:0005829">
    <property type="term" value="C:cytosol"/>
    <property type="evidence" value="ECO:0007669"/>
    <property type="project" value="TreeGrafter"/>
</dbReference>
<reference evidence="7" key="1">
    <citation type="submission" date="2016-10" db="EMBL/GenBank/DDBJ databases">
        <authorList>
            <person name="de Groot N.N."/>
        </authorList>
    </citation>
    <scope>NUCLEOTIDE SEQUENCE [LARGE SCALE GENOMIC DNA]</scope>
    <source>
        <strain evidence="7">DSM 20639</strain>
    </source>
</reference>
<dbReference type="Gene3D" id="3.30.1330.30">
    <property type="match status" value="1"/>
</dbReference>
<dbReference type="Pfam" id="PF08032">
    <property type="entry name" value="SpoU_sub_bind"/>
    <property type="match status" value="1"/>
</dbReference>
<dbReference type="InterPro" id="IPR029026">
    <property type="entry name" value="tRNA_m1G_MTases_N"/>
</dbReference>